<dbReference type="EMBL" id="QCXQ01000001">
    <property type="protein sequence ID" value="PWG00722.1"/>
    <property type="molecule type" value="Genomic_DNA"/>
</dbReference>
<keyword evidence="6" id="KW-0963">Cytoplasm</keyword>
<dbReference type="FunFam" id="1.10.8.10:FF:000001">
    <property type="entry name" value="Elongation factor Ts"/>
    <property type="match status" value="1"/>
</dbReference>
<dbReference type="InterPro" id="IPR001816">
    <property type="entry name" value="Transl_elong_EFTs/EF1B"/>
</dbReference>
<dbReference type="PROSITE" id="PS01126">
    <property type="entry name" value="EF_TS_1"/>
    <property type="match status" value="1"/>
</dbReference>
<organism evidence="8 9">
    <name type="scientific">Levilactobacillus bambusae</name>
    <dbReference type="NCBI Taxonomy" id="2024736"/>
    <lineage>
        <taxon>Bacteria</taxon>
        <taxon>Bacillati</taxon>
        <taxon>Bacillota</taxon>
        <taxon>Bacilli</taxon>
        <taxon>Lactobacillales</taxon>
        <taxon>Lactobacillaceae</taxon>
        <taxon>Levilactobacillus</taxon>
    </lineage>
</organism>
<comment type="subcellular location">
    <subcellularLocation>
        <location evidence="6">Cytoplasm</location>
    </subcellularLocation>
</comment>
<dbReference type="Pfam" id="PF00889">
    <property type="entry name" value="EF_TS"/>
    <property type="match status" value="1"/>
</dbReference>
<dbReference type="GO" id="GO:0005737">
    <property type="term" value="C:cytoplasm"/>
    <property type="evidence" value="ECO:0007669"/>
    <property type="project" value="UniProtKB-SubCell"/>
</dbReference>
<dbReference type="Proteomes" id="UP000245080">
    <property type="component" value="Unassembled WGS sequence"/>
</dbReference>
<dbReference type="HAMAP" id="MF_00050">
    <property type="entry name" value="EF_Ts"/>
    <property type="match status" value="1"/>
</dbReference>
<comment type="caution">
    <text evidence="6">Lacks conserved residue(s) required for the propagation of feature annotation.</text>
</comment>
<sequence length="296" mass="31983">MAKVTAQQVKELRDKTQVGMMDAKKALVASDGDMAAAIDFLREKGVMKAQKKSGNTSANGLAGIAVDGNTAAIVEVNSETDYVATNDTFQALVKLTAETIVKGKPADNEAALALTTSNGDTLGEEIIKTTQITSENVQLRRFQLVEKSDSEVFGAYLHQGGLIASLVVLDGADEATAKDVAMHVAAINPEFLNKEAIPEDRLDHEREVITQESLNEGKPENIVKKMVEGRLHKYLSQVTLADQAFVKDEDQSVSQYVASKGGKLVSFIRYQVGEGIEVEESNLADEVQKQINDAKN</sequence>
<feature type="domain" description="Translation elongation factor EFTs/EF1B dimerisation" evidence="7">
    <location>
        <begin position="71"/>
        <end position="274"/>
    </location>
</feature>
<evidence type="ECO:0000256" key="4">
    <source>
        <dbReference type="ARBA" id="ARBA00022917"/>
    </source>
</evidence>
<proteinExistence type="inferred from homology"/>
<keyword evidence="4 6" id="KW-0648">Protein biosynthesis</keyword>
<name>A0A2V1N0W5_9LACO</name>
<dbReference type="InterPro" id="IPR009060">
    <property type="entry name" value="UBA-like_sf"/>
</dbReference>
<keyword evidence="3 6" id="KW-0251">Elongation factor</keyword>
<evidence type="ECO:0000256" key="5">
    <source>
        <dbReference type="ARBA" id="ARBA00025453"/>
    </source>
</evidence>
<evidence type="ECO:0000256" key="6">
    <source>
        <dbReference type="HAMAP-Rule" id="MF_00050"/>
    </source>
</evidence>
<dbReference type="PANTHER" id="PTHR11741:SF0">
    <property type="entry name" value="ELONGATION FACTOR TS, MITOCHONDRIAL"/>
    <property type="match status" value="1"/>
</dbReference>
<protein>
    <recommendedName>
        <fullName evidence="2 6">Elongation factor Ts</fullName>
        <shortName evidence="6">EF-Ts</shortName>
    </recommendedName>
</protein>
<dbReference type="NCBIfam" id="TIGR00116">
    <property type="entry name" value="tsf"/>
    <property type="match status" value="1"/>
</dbReference>
<dbReference type="InterPro" id="IPR036402">
    <property type="entry name" value="EF-Ts_dimer_sf"/>
</dbReference>
<comment type="similarity">
    <text evidence="1 6">Belongs to the EF-Ts family.</text>
</comment>
<dbReference type="FunFam" id="1.10.286.20:FF:000001">
    <property type="entry name" value="Elongation factor Ts"/>
    <property type="match status" value="1"/>
</dbReference>
<dbReference type="InterPro" id="IPR018101">
    <property type="entry name" value="Transl_elong_Ts_CS"/>
</dbReference>
<dbReference type="PANTHER" id="PTHR11741">
    <property type="entry name" value="ELONGATION FACTOR TS"/>
    <property type="match status" value="1"/>
</dbReference>
<dbReference type="Gene3D" id="1.10.286.20">
    <property type="match status" value="1"/>
</dbReference>
<evidence type="ECO:0000256" key="3">
    <source>
        <dbReference type="ARBA" id="ARBA00022768"/>
    </source>
</evidence>
<dbReference type="CDD" id="cd14275">
    <property type="entry name" value="UBA_EF-Ts"/>
    <property type="match status" value="1"/>
</dbReference>
<evidence type="ECO:0000313" key="8">
    <source>
        <dbReference type="EMBL" id="PWG00722.1"/>
    </source>
</evidence>
<evidence type="ECO:0000256" key="2">
    <source>
        <dbReference type="ARBA" id="ARBA00016956"/>
    </source>
</evidence>
<dbReference type="InterPro" id="IPR014039">
    <property type="entry name" value="Transl_elong_EFTs/EF1B_dimer"/>
</dbReference>
<gene>
    <name evidence="6" type="primary">tsf</name>
    <name evidence="8" type="ORF">DCM90_00675</name>
</gene>
<dbReference type="GO" id="GO:0003746">
    <property type="term" value="F:translation elongation factor activity"/>
    <property type="evidence" value="ECO:0007669"/>
    <property type="project" value="UniProtKB-UniRule"/>
</dbReference>
<reference evidence="8 9" key="1">
    <citation type="journal article" date="2018" name="Int. J. Syst. Evol. Microbiol.">
        <title>Lactobacillus bambusae sp. nov., isolated from a traditional fermented Ma-bamboo shoots of Taiwan.</title>
        <authorList>
            <person name="Wang L.-T."/>
        </authorList>
    </citation>
    <scope>NUCLEOTIDE SEQUENCE [LARGE SCALE GENOMIC DNA]</scope>
    <source>
        <strain evidence="8 9">BS-W1</strain>
    </source>
</reference>
<accession>A0A2V1N0W5</accession>
<comment type="caution">
    <text evidence="8">The sequence shown here is derived from an EMBL/GenBank/DDBJ whole genome shotgun (WGS) entry which is preliminary data.</text>
</comment>
<dbReference type="RefSeq" id="WP_109249435.1">
    <property type="nucleotide sequence ID" value="NZ_QCXQ01000001.1"/>
</dbReference>
<dbReference type="OrthoDB" id="9808348at2"/>
<dbReference type="Gene3D" id="3.30.479.20">
    <property type="entry name" value="Elongation factor Ts, dimerisation domain"/>
    <property type="match status" value="2"/>
</dbReference>
<evidence type="ECO:0000256" key="1">
    <source>
        <dbReference type="ARBA" id="ARBA00005532"/>
    </source>
</evidence>
<evidence type="ECO:0000259" key="7">
    <source>
        <dbReference type="Pfam" id="PF00889"/>
    </source>
</evidence>
<evidence type="ECO:0000313" key="9">
    <source>
        <dbReference type="Proteomes" id="UP000245080"/>
    </source>
</evidence>
<dbReference type="AlphaFoldDB" id="A0A2V1N0W5"/>
<dbReference type="SUPFAM" id="SSF54713">
    <property type="entry name" value="Elongation factor Ts (EF-Ts), dimerisation domain"/>
    <property type="match status" value="2"/>
</dbReference>
<dbReference type="SUPFAM" id="SSF46934">
    <property type="entry name" value="UBA-like"/>
    <property type="match status" value="1"/>
</dbReference>
<dbReference type="Gene3D" id="1.10.8.10">
    <property type="entry name" value="DNA helicase RuvA subunit, C-terminal domain"/>
    <property type="match status" value="1"/>
</dbReference>
<keyword evidence="9" id="KW-1185">Reference proteome</keyword>
<comment type="function">
    <text evidence="5 6">Associates with the EF-Tu.GDP complex and induces the exchange of GDP to GTP. It remains bound to the aminoacyl-tRNA.EF-Tu.GTP complex up to the GTP hydrolysis stage on the ribosome.</text>
</comment>